<evidence type="ECO:0000256" key="3">
    <source>
        <dbReference type="ARBA" id="ARBA00022771"/>
    </source>
</evidence>
<dbReference type="SUPFAM" id="SSF53098">
    <property type="entry name" value="Ribonuclease H-like"/>
    <property type="match status" value="1"/>
</dbReference>
<dbReference type="GO" id="GO:0008270">
    <property type="term" value="F:zinc ion binding"/>
    <property type="evidence" value="ECO:0007669"/>
    <property type="project" value="UniProtKB-KW"/>
</dbReference>
<evidence type="ECO:0000256" key="5">
    <source>
        <dbReference type="ARBA" id="ARBA00023125"/>
    </source>
</evidence>
<evidence type="ECO:0000256" key="1">
    <source>
        <dbReference type="ARBA" id="ARBA00004123"/>
    </source>
</evidence>
<keyword evidence="4" id="KW-0862">Zinc</keyword>
<accession>K7N2B8</accession>
<keyword evidence="3 7" id="KW-0863">Zinc-finger</keyword>
<evidence type="ECO:0000313" key="10">
    <source>
        <dbReference type="EMBL" id="KRG90344.1"/>
    </source>
</evidence>
<sequence length="609" mass="69640">MGGSSSVARSKYKNAPGNKTDIGWKHGIDVGGNGKKVKCKYCSKIVSGGVFIFKRHLAGTREYSKSCATVLDEIKLLMMKIVAESKAAKEKKNRLNSIDEDEESAEGAKATNFASSGSGSVQATLNQLMKKKDKPLVNAQVAEFFYTSVIPFNAIKNPAFLKMCEMIGKYGLGYKTLSCHDVREKMLKQAVQKTDDSLQEFRDEWKRTNTSNISKTTDKVFKMLDDIVTFVGEENVVQLITDNDLEKHLKVHEVTIKQGRKITTYIYGRTMLIGMLKKYTNGRNLVRPGMTRFATAYLNLARLFSSEEWKKSKFETSQEGRKVEKSVLDSRFWKNVFICLKVVVPLMVVLQLVDSDQQPARHGYEPVWEIIDKRWENQLYRPLHAAAYYLNPQLHFEDDFIKDNGEVKEGLFICTMRLVKNVGNAKNSRKTMPPAKWWEMFRDGCPKLKWFTIRVLSLTYSSSGYERNWSSFEMVHTKRRNRLHLKKMNDLVYVMYNLKLKSRQTRKIVALPFEDMESDDEWITEEGDEIFYEDNLRVEQKQPLGERGSGSNIDLVGGSLTDPTLDAFDIDNLVLNDNVEDHFSTEEKLEDDGGGGDIGDDFIRGLMDI</sequence>
<dbReference type="EnsemblPlants" id="KRG90344">
    <property type="protein sequence ID" value="KRG90344"/>
    <property type="gene ID" value="GLYMA_20G084900"/>
</dbReference>
<evidence type="ECO:0000256" key="8">
    <source>
        <dbReference type="SAM" id="MobiDB-lite"/>
    </source>
</evidence>
<gene>
    <name evidence="10" type="ORF">GLYMA_20G084900</name>
</gene>
<dbReference type="Gramene" id="KRG90344">
    <property type="protein sequence ID" value="KRG90344"/>
    <property type="gene ID" value="GLYMA_20G084900"/>
</dbReference>
<name>K7N2B8_SOYBN</name>
<dbReference type="InterPro" id="IPR008906">
    <property type="entry name" value="HATC_C_dom"/>
</dbReference>
<dbReference type="GO" id="GO:0046983">
    <property type="term" value="F:protein dimerization activity"/>
    <property type="evidence" value="ECO:0007669"/>
    <property type="project" value="InterPro"/>
</dbReference>
<organism evidence="10">
    <name type="scientific">Glycine max</name>
    <name type="common">Soybean</name>
    <name type="synonym">Glycine hispida</name>
    <dbReference type="NCBI Taxonomy" id="3847"/>
    <lineage>
        <taxon>Eukaryota</taxon>
        <taxon>Viridiplantae</taxon>
        <taxon>Streptophyta</taxon>
        <taxon>Embryophyta</taxon>
        <taxon>Tracheophyta</taxon>
        <taxon>Spermatophyta</taxon>
        <taxon>Magnoliopsida</taxon>
        <taxon>eudicotyledons</taxon>
        <taxon>Gunneridae</taxon>
        <taxon>Pentapetalae</taxon>
        <taxon>rosids</taxon>
        <taxon>fabids</taxon>
        <taxon>Fabales</taxon>
        <taxon>Fabaceae</taxon>
        <taxon>Papilionoideae</taxon>
        <taxon>50 kb inversion clade</taxon>
        <taxon>NPAAA clade</taxon>
        <taxon>indigoferoid/millettioid clade</taxon>
        <taxon>Phaseoleae</taxon>
        <taxon>Glycine</taxon>
        <taxon>Glycine subgen. Soja</taxon>
    </lineage>
</organism>
<dbReference type="Proteomes" id="UP000008827">
    <property type="component" value="Chromosome 20"/>
</dbReference>
<reference evidence="11" key="2">
    <citation type="submission" date="2018-02" db="UniProtKB">
        <authorList>
            <consortium name="EnsemblPlants"/>
        </authorList>
    </citation>
    <scope>IDENTIFICATION</scope>
    <source>
        <strain evidence="11">Williams 82</strain>
    </source>
</reference>
<dbReference type="InParanoid" id="K7N2B8"/>
<feature type="domain" description="BED-type" evidence="9">
    <location>
        <begin position="18"/>
        <end position="74"/>
    </location>
</feature>
<dbReference type="OMA" id="ECASIMY"/>
<dbReference type="HOGENOM" id="CLU_016471_3_2_1"/>
<keyword evidence="12" id="KW-1185">Reference proteome</keyword>
<feature type="region of interest" description="Disordered" evidence="8">
    <location>
        <begin position="92"/>
        <end position="117"/>
    </location>
</feature>
<keyword evidence="5" id="KW-0238">DNA-binding</keyword>
<evidence type="ECO:0000313" key="12">
    <source>
        <dbReference type="Proteomes" id="UP000008827"/>
    </source>
</evidence>
<evidence type="ECO:0000256" key="2">
    <source>
        <dbReference type="ARBA" id="ARBA00022723"/>
    </source>
</evidence>
<comment type="subcellular location">
    <subcellularLocation>
        <location evidence="1">Nucleus</location>
    </subcellularLocation>
</comment>
<protein>
    <recommendedName>
        <fullName evidence="9">BED-type domain-containing protein</fullName>
    </recommendedName>
</protein>
<reference evidence="10" key="3">
    <citation type="submission" date="2018-07" db="EMBL/GenBank/DDBJ databases">
        <title>WGS assembly of Glycine max.</title>
        <authorList>
            <person name="Schmutz J."/>
            <person name="Cannon S."/>
            <person name="Schlueter J."/>
            <person name="Ma J."/>
            <person name="Mitros T."/>
            <person name="Nelson W."/>
            <person name="Hyten D."/>
            <person name="Song Q."/>
            <person name="Thelen J."/>
            <person name="Cheng J."/>
            <person name="Xu D."/>
            <person name="Hellsten U."/>
            <person name="May G."/>
            <person name="Yu Y."/>
            <person name="Sakurai T."/>
            <person name="Umezawa T."/>
            <person name="Bhattacharyya M."/>
            <person name="Sandhu D."/>
            <person name="Valliyodan B."/>
            <person name="Lindquist E."/>
            <person name="Peto M."/>
            <person name="Grant D."/>
            <person name="Shu S."/>
            <person name="Goodstein D."/>
            <person name="Barry K."/>
            <person name="Futrell-Griggs M."/>
            <person name="Abernathy B."/>
            <person name="Du J."/>
            <person name="Tian Z."/>
            <person name="Zhu L."/>
            <person name="Gill N."/>
            <person name="Joshi T."/>
            <person name="Libault M."/>
            <person name="Sethuraman A."/>
            <person name="Zhang X."/>
            <person name="Shinozaki K."/>
            <person name="Nguyen H."/>
            <person name="Wing R."/>
            <person name="Cregan P."/>
            <person name="Specht J."/>
            <person name="Grimwood J."/>
            <person name="Rokhsar D."/>
            <person name="Stacey G."/>
            <person name="Shoemaker R."/>
            <person name="Jackson S."/>
        </authorList>
    </citation>
    <scope>NUCLEOTIDE SEQUENCE</scope>
    <source>
        <tissue evidence="10">Callus</tissue>
    </source>
</reference>
<keyword evidence="2" id="KW-0479">Metal-binding</keyword>
<dbReference type="GO" id="GO:0005634">
    <property type="term" value="C:nucleus"/>
    <property type="evidence" value="ECO:0007669"/>
    <property type="project" value="UniProtKB-SubCell"/>
</dbReference>
<dbReference type="PROSITE" id="PS50808">
    <property type="entry name" value="ZF_BED"/>
    <property type="match status" value="1"/>
</dbReference>
<dbReference type="PANTHER" id="PTHR32166">
    <property type="entry name" value="OSJNBA0013A04.12 PROTEIN"/>
    <property type="match status" value="1"/>
</dbReference>
<keyword evidence="6" id="KW-0539">Nucleus</keyword>
<dbReference type="Pfam" id="PF05699">
    <property type="entry name" value="Dimer_Tnp_hAT"/>
    <property type="match status" value="1"/>
</dbReference>
<evidence type="ECO:0000256" key="7">
    <source>
        <dbReference type="PROSITE-ProRule" id="PRU00027"/>
    </source>
</evidence>
<evidence type="ECO:0000256" key="6">
    <source>
        <dbReference type="ARBA" id="ARBA00023242"/>
    </source>
</evidence>
<dbReference type="PANTHER" id="PTHR32166:SF122">
    <property type="entry name" value="OS09G0499600 PROTEIN"/>
    <property type="match status" value="1"/>
</dbReference>
<proteinExistence type="predicted"/>
<dbReference type="PaxDb" id="3847-GLYMA20G21351.1"/>
<evidence type="ECO:0000256" key="4">
    <source>
        <dbReference type="ARBA" id="ARBA00022833"/>
    </source>
</evidence>
<evidence type="ECO:0000259" key="9">
    <source>
        <dbReference type="PROSITE" id="PS50808"/>
    </source>
</evidence>
<dbReference type="InterPro" id="IPR003656">
    <property type="entry name" value="Znf_BED"/>
</dbReference>
<dbReference type="GO" id="GO:0003677">
    <property type="term" value="F:DNA binding"/>
    <property type="evidence" value="ECO:0007669"/>
    <property type="project" value="UniProtKB-KW"/>
</dbReference>
<dbReference type="InterPro" id="IPR012337">
    <property type="entry name" value="RNaseH-like_sf"/>
</dbReference>
<dbReference type="eggNOG" id="ENOG502QUNQ">
    <property type="taxonomic scope" value="Eukaryota"/>
</dbReference>
<reference evidence="10 11" key="1">
    <citation type="journal article" date="2010" name="Nature">
        <title>Genome sequence of the palaeopolyploid soybean.</title>
        <authorList>
            <person name="Schmutz J."/>
            <person name="Cannon S.B."/>
            <person name="Schlueter J."/>
            <person name="Ma J."/>
            <person name="Mitros T."/>
            <person name="Nelson W."/>
            <person name="Hyten D.L."/>
            <person name="Song Q."/>
            <person name="Thelen J.J."/>
            <person name="Cheng J."/>
            <person name="Xu D."/>
            <person name="Hellsten U."/>
            <person name="May G.D."/>
            <person name="Yu Y."/>
            <person name="Sakurai T."/>
            <person name="Umezawa T."/>
            <person name="Bhattacharyya M.K."/>
            <person name="Sandhu D."/>
            <person name="Valliyodan B."/>
            <person name="Lindquist E."/>
            <person name="Peto M."/>
            <person name="Grant D."/>
            <person name="Shu S."/>
            <person name="Goodstein D."/>
            <person name="Barry K."/>
            <person name="Futrell-Griggs M."/>
            <person name="Abernathy B."/>
            <person name="Du J."/>
            <person name="Tian Z."/>
            <person name="Zhu L."/>
            <person name="Gill N."/>
            <person name="Joshi T."/>
            <person name="Libault M."/>
            <person name="Sethuraman A."/>
            <person name="Zhang X.-C."/>
            <person name="Shinozaki K."/>
            <person name="Nguyen H.T."/>
            <person name="Wing R.A."/>
            <person name="Cregan P."/>
            <person name="Specht J."/>
            <person name="Grimwood J."/>
            <person name="Rokhsar D."/>
            <person name="Stacey G."/>
            <person name="Shoemaker R.C."/>
            <person name="Jackson S.A."/>
        </authorList>
    </citation>
    <scope>NUCLEOTIDE SEQUENCE</scope>
    <source>
        <strain evidence="11">cv. Williams 82</strain>
        <tissue evidence="10">Callus</tissue>
    </source>
</reference>
<evidence type="ECO:0000313" key="11">
    <source>
        <dbReference type="EnsemblPlants" id="KRG90344"/>
    </source>
</evidence>
<dbReference type="EMBL" id="CM000853">
    <property type="protein sequence ID" value="KRG90344.1"/>
    <property type="molecule type" value="Genomic_DNA"/>
</dbReference>
<dbReference type="AlphaFoldDB" id="K7N2B8"/>